<reference evidence="1 2" key="1">
    <citation type="submission" date="2016-11" db="EMBL/GenBank/DDBJ databases">
        <title>Draft Genome Sequences of Nine Cyanobacterial Strains from Diverse Habitats.</title>
        <authorList>
            <person name="Zhu T."/>
            <person name="Hou S."/>
            <person name="Lu X."/>
            <person name="Hess W.R."/>
        </authorList>
    </citation>
    <scope>NUCLEOTIDE SEQUENCE [LARGE SCALE GENOMIC DNA]</scope>
    <source>
        <strain evidence="1 2">NIES-30</strain>
    </source>
</reference>
<evidence type="ECO:0000313" key="2">
    <source>
        <dbReference type="Proteomes" id="UP000185557"/>
    </source>
</evidence>
<sequence length="185" mass="20957">MEKALGVMDVTDRQIAENFAAFEADQNPAPIYDALDLIEAAERDLQIGDTAARQQAIARRLRFFAALDQAIDPAWDPERLPIRGVAPPSTTGIVYSSGEVDPATIPDPTVRAEYERALKASKDYERWYDVQFQLRQIDERAMRFVELFLAERYTRSGEDRQEFEALLAASPVSLLRQERLRAIAP</sequence>
<dbReference type="Proteomes" id="UP000185557">
    <property type="component" value="Unassembled WGS sequence"/>
</dbReference>
<organism evidence="1 2">
    <name type="scientific">Phormidium tenue NIES-30</name>
    <dbReference type="NCBI Taxonomy" id="549789"/>
    <lineage>
        <taxon>Bacteria</taxon>
        <taxon>Bacillati</taxon>
        <taxon>Cyanobacteriota</taxon>
        <taxon>Cyanophyceae</taxon>
        <taxon>Oscillatoriophycideae</taxon>
        <taxon>Oscillatoriales</taxon>
        <taxon>Oscillatoriaceae</taxon>
        <taxon>Phormidium</taxon>
    </lineage>
</organism>
<gene>
    <name evidence="1" type="ORF">NIES30_13760</name>
</gene>
<accession>A0A1U7J4X0</accession>
<dbReference type="EMBL" id="MRCG01000009">
    <property type="protein sequence ID" value="OKH47518.1"/>
    <property type="molecule type" value="Genomic_DNA"/>
</dbReference>
<protein>
    <submittedName>
        <fullName evidence="1">Uncharacterized protein</fullName>
    </submittedName>
</protein>
<keyword evidence="2" id="KW-1185">Reference proteome</keyword>
<name>A0A1U7J4X0_9CYAN</name>
<evidence type="ECO:0000313" key="1">
    <source>
        <dbReference type="EMBL" id="OKH47518.1"/>
    </source>
</evidence>
<proteinExistence type="predicted"/>
<dbReference type="STRING" id="549789.NIES30_13760"/>
<comment type="caution">
    <text evidence="1">The sequence shown here is derived from an EMBL/GenBank/DDBJ whole genome shotgun (WGS) entry which is preliminary data.</text>
</comment>
<dbReference type="AlphaFoldDB" id="A0A1U7J4X0"/>